<dbReference type="InterPro" id="IPR013083">
    <property type="entry name" value="Znf_RING/FYVE/PHD"/>
</dbReference>
<dbReference type="AlphaFoldDB" id="A0AAV2YZ46"/>
<feature type="region of interest" description="Disordered" evidence="1">
    <location>
        <begin position="585"/>
        <end position="630"/>
    </location>
</feature>
<reference evidence="2" key="2">
    <citation type="journal article" date="2023" name="Microbiol Resour">
        <title>Decontamination and Annotation of the Draft Genome Sequence of the Oomycete Lagenidium giganteum ARSEF 373.</title>
        <authorList>
            <person name="Morgan W.R."/>
            <person name="Tartar A."/>
        </authorList>
    </citation>
    <scope>NUCLEOTIDE SEQUENCE</scope>
    <source>
        <strain evidence="2">ARSEF 373</strain>
    </source>
</reference>
<reference evidence="2" key="1">
    <citation type="submission" date="2022-11" db="EMBL/GenBank/DDBJ databases">
        <authorList>
            <person name="Morgan W.R."/>
            <person name="Tartar A."/>
        </authorList>
    </citation>
    <scope>NUCLEOTIDE SEQUENCE</scope>
    <source>
        <strain evidence="2">ARSEF 373</strain>
    </source>
</reference>
<gene>
    <name evidence="2" type="ORF">N0F65_001913</name>
</gene>
<dbReference type="Proteomes" id="UP001146120">
    <property type="component" value="Unassembled WGS sequence"/>
</dbReference>
<feature type="compositionally biased region" description="Low complexity" evidence="1">
    <location>
        <begin position="439"/>
        <end position="451"/>
    </location>
</feature>
<proteinExistence type="predicted"/>
<feature type="region of interest" description="Disordered" evidence="1">
    <location>
        <begin position="549"/>
        <end position="568"/>
    </location>
</feature>
<evidence type="ECO:0000256" key="1">
    <source>
        <dbReference type="SAM" id="MobiDB-lite"/>
    </source>
</evidence>
<comment type="caution">
    <text evidence="2">The sequence shown here is derived from an EMBL/GenBank/DDBJ whole genome shotgun (WGS) entry which is preliminary data.</text>
</comment>
<keyword evidence="3" id="KW-1185">Reference proteome</keyword>
<feature type="compositionally biased region" description="Basic and acidic residues" evidence="1">
    <location>
        <begin position="361"/>
        <end position="372"/>
    </location>
</feature>
<feature type="region of interest" description="Disordered" evidence="1">
    <location>
        <begin position="421"/>
        <end position="455"/>
    </location>
</feature>
<evidence type="ECO:0008006" key="4">
    <source>
        <dbReference type="Google" id="ProtNLM"/>
    </source>
</evidence>
<evidence type="ECO:0000313" key="3">
    <source>
        <dbReference type="Proteomes" id="UP001146120"/>
    </source>
</evidence>
<organism evidence="2 3">
    <name type="scientific">Lagenidium giganteum</name>
    <dbReference type="NCBI Taxonomy" id="4803"/>
    <lineage>
        <taxon>Eukaryota</taxon>
        <taxon>Sar</taxon>
        <taxon>Stramenopiles</taxon>
        <taxon>Oomycota</taxon>
        <taxon>Peronosporomycetes</taxon>
        <taxon>Pythiales</taxon>
        <taxon>Pythiaceae</taxon>
    </lineage>
</organism>
<feature type="compositionally biased region" description="Basic and acidic residues" evidence="1">
    <location>
        <begin position="423"/>
        <end position="437"/>
    </location>
</feature>
<name>A0AAV2YZ46_9STRA</name>
<feature type="compositionally biased region" description="Basic and acidic residues" evidence="1">
    <location>
        <begin position="593"/>
        <end position="619"/>
    </location>
</feature>
<evidence type="ECO:0000313" key="2">
    <source>
        <dbReference type="EMBL" id="DAZ99676.1"/>
    </source>
</evidence>
<dbReference type="Gene3D" id="3.30.40.10">
    <property type="entry name" value="Zinc/RING finger domain, C3HC4 (zinc finger)"/>
    <property type="match status" value="1"/>
</dbReference>
<feature type="region of interest" description="Disordered" evidence="1">
    <location>
        <begin position="341"/>
        <end position="378"/>
    </location>
</feature>
<dbReference type="EMBL" id="DAKRPA010000079">
    <property type="protein sequence ID" value="DAZ99676.1"/>
    <property type="molecule type" value="Genomic_DNA"/>
</dbReference>
<protein>
    <recommendedName>
        <fullName evidence="4">Zinc finger PHD-type domain-containing protein</fullName>
    </recommendedName>
</protein>
<accession>A0AAV2YZ46</accession>
<sequence length="630" mass="69882">MAAAQPEDTTVVDVVASISSDCCFCSSSDGVQLTCRSLHCRRSFHAACSQSRNGRLEITTVGCFQEINVFCDRHHNESIGLNATFDVLQSAPVVACVGRNVVKQLRAVRDRVGSYTQLSALVADLVDILTVAAAKGREASNSTPPTFPLPVLQVLQWVLECVPQLERLATIASTTPVAVPYHLVQDADVHKALVKTFDPPKYLGKYSGPISAIHKCEVCQDQFHERQHLFYCTNEEIPHLQHWKCTKRKSVVREETANGSGGGSLKKKLKSVSVVQHGVWKDVKIPKCLQSASDGIACGICRSAVDARGLIASRKDAKRQDYSKKPSKFVKGGCFVNASDRKSSAARKPPVAPKPSNQKTKPIDARAVRRSESAQPVELKPQKMERLNVQRTTRWLACVAQVIRLACKPIEGDTTTVQDETEAAAKEDETTVKKDVSESDSTVVEVETASSDDARVKNRVESDAAQRATSSVSRDAPDALVRLPKAMQAYLDEAKRIVQPFDPYTMDKLMTAEDMLKRGKGPAIAILKDLVHEYTRYVYMKHVRAVEKATNEKRKREEQEAVEERARTRKRIDLEAELALKKQMLAFRKKPRRDAPKDRQAPHENGDCERASTEHERRRPVANGTSPVAR</sequence>